<dbReference type="InterPro" id="IPR029071">
    <property type="entry name" value="Ubiquitin-like_domsf"/>
</dbReference>
<dbReference type="GO" id="GO:0016020">
    <property type="term" value="C:membrane"/>
    <property type="evidence" value="ECO:0007669"/>
    <property type="project" value="UniProtKB-SubCell"/>
</dbReference>
<dbReference type="PROSITE" id="PS50053">
    <property type="entry name" value="UBIQUITIN_2"/>
    <property type="match status" value="1"/>
</dbReference>
<dbReference type="OrthoDB" id="21589at2759"/>
<keyword evidence="4 6" id="KW-0472">Membrane</keyword>
<feature type="region of interest" description="Disordered" evidence="5">
    <location>
        <begin position="497"/>
        <end position="523"/>
    </location>
</feature>
<keyword evidence="9" id="KW-1185">Reference proteome</keyword>
<evidence type="ECO:0000256" key="5">
    <source>
        <dbReference type="SAM" id="MobiDB-lite"/>
    </source>
</evidence>
<dbReference type="InterPro" id="IPR000626">
    <property type="entry name" value="Ubiquitin-like_dom"/>
</dbReference>
<dbReference type="InterPro" id="IPR039751">
    <property type="entry name" value="HERPUD1/2"/>
</dbReference>
<protein>
    <recommendedName>
        <fullName evidence="7">Ubiquitin-like domain-containing protein</fullName>
    </recommendedName>
</protein>
<keyword evidence="3 6" id="KW-1133">Transmembrane helix</keyword>
<feature type="compositionally biased region" description="Basic and acidic residues" evidence="5">
    <location>
        <begin position="383"/>
        <end position="394"/>
    </location>
</feature>
<comment type="caution">
    <text evidence="8">The sequence shown here is derived from an EMBL/GenBank/DDBJ whole genome shotgun (WGS) entry which is preliminary data.</text>
</comment>
<evidence type="ECO:0000256" key="6">
    <source>
        <dbReference type="SAM" id="Phobius"/>
    </source>
</evidence>
<feature type="transmembrane region" description="Helical" evidence="6">
    <location>
        <begin position="453"/>
        <end position="473"/>
    </location>
</feature>
<evidence type="ECO:0000313" key="8">
    <source>
        <dbReference type="EMBL" id="OCB84536.1"/>
    </source>
</evidence>
<proteinExistence type="predicted"/>
<dbReference type="Proteomes" id="UP000757232">
    <property type="component" value="Unassembled WGS sequence"/>
</dbReference>
<evidence type="ECO:0000313" key="9">
    <source>
        <dbReference type="Proteomes" id="UP000757232"/>
    </source>
</evidence>
<dbReference type="GO" id="GO:0030968">
    <property type="term" value="P:endoplasmic reticulum unfolded protein response"/>
    <property type="evidence" value="ECO:0007669"/>
    <property type="project" value="TreeGrafter"/>
</dbReference>
<evidence type="ECO:0000259" key="7">
    <source>
        <dbReference type="PROSITE" id="PS50053"/>
    </source>
</evidence>
<dbReference type="EMBL" id="LNZH02000215">
    <property type="protein sequence ID" value="OCB84536.1"/>
    <property type="molecule type" value="Genomic_DNA"/>
</dbReference>
<feature type="domain" description="Ubiquitin-like" evidence="7">
    <location>
        <begin position="35"/>
        <end position="96"/>
    </location>
</feature>
<accession>A0A9Q5HR94</accession>
<feature type="region of interest" description="Disordered" evidence="5">
    <location>
        <begin position="381"/>
        <end position="420"/>
    </location>
</feature>
<comment type="subcellular location">
    <subcellularLocation>
        <location evidence="1">Membrane</location>
    </subcellularLocation>
</comment>
<name>A0A9Q5HR94_SANBA</name>
<gene>
    <name evidence="8" type="ORF">A7U60_g8522</name>
</gene>
<dbReference type="PANTHER" id="PTHR12943">
    <property type="entry name" value="HOMOCYSTEINE-RESPONSIVE ENDOPLASMIC RETICULUM-RESIDENT UNIQUITIN-LIKE DOMAIN HERPUD PROTEIN FAMILY MEMBER"/>
    <property type="match status" value="1"/>
</dbReference>
<evidence type="ECO:0000256" key="2">
    <source>
        <dbReference type="ARBA" id="ARBA00022692"/>
    </source>
</evidence>
<dbReference type="SUPFAM" id="SSF54236">
    <property type="entry name" value="Ubiquitin-like"/>
    <property type="match status" value="1"/>
</dbReference>
<evidence type="ECO:0000256" key="1">
    <source>
        <dbReference type="ARBA" id="ARBA00004370"/>
    </source>
</evidence>
<feature type="transmembrane region" description="Helical" evidence="6">
    <location>
        <begin position="353"/>
        <end position="374"/>
    </location>
</feature>
<reference evidence="8" key="1">
    <citation type="submission" date="2016-06" db="EMBL/GenBank/DDBJ databases">
        <title>Draft Genome sequence of the fungus Inonotus baumii.</title>
        <authorList>
            <person name="Zhu H."/>
            <person name="Lin W."/>
        </authorList>
    </citation>
    <scope>NUCLEOTIDE SEQUENCE</scope>
    <source>
        <strain evidence="8">821</strain>
    </source>
</reference>
<keyword evidence="2 6" id="KW-0812">Transmembrane</keyword>
<dbReference type="PANTHER" id="PTHR12943:SF27">
    <property type="entry name" value="HOMOCYSTEINE-INDUCED ENDOPLASMIC RETICULUM PROTEIN, ISOFORM A"/>
    <property type="match status" value="1"/>
</dbReference>
<organism evidence="8 9">
    <name type="scientific">Sanghuangporus baumii</name>
    <name type="common">Phellinus baumii</name>
    <dbReference type="NCBI Taxonomy" id="108892"/>
    <lineage>
        <taxon>Eukaryota</taxon>
        <taxon>Fungi</taxon>
        <taxon>Dikarya</taxon>
        <taxon>Basidiomycota</taxon>
        <taxon>Agaricomycotina</taxon>
        <taxon>Agaricomycetes</taxon>
        <taxon>Hymenochaetales</taxon>
        <taxon>Hymenochaetaceae</taxon>
        <taxon>Sanghuangporus</taxon>
    </lineage>
</organism>
<feature type="compositionally biased region" description="Pro residues" evidence="5">
    <location>
        <begin position="404"/>
        <end position="415"/>
    </location>
</feature>
<dbReference type="Gene3D" id="3.10.20.90">
    <property type="entry name" value="Phosphatidylinositol 3-kinase Catalytic Subunit, Chain A, domain 1"/>
    <property type="match status" value="1"/>
</dbReference>
<evidence type="ECO:0000256" key="3">
    <source>
        <dbReference type="ARBA" id="ARBA00022989"/>
    </source>
</evidence>
<dbReference type="AlphaFoldDB" id="A0A9Q5HR94"/>
<feature type="transmembrane region" description="Helical" evidence="6">
    <location>
        <begin position="328"/>
        <end position="346"/>
    </location>
</feature>
<evidence type="ECO:0000256" key="4">
    <source>
        <dbReference type="ARBA" id="ARBA00023136"/>
    </source>
</evidence>
<sequence>MRSRGDGIIESRDIIFIISPPRRSFAVAIMANPLVQVTVEHPQYMQTFVVCVPPAGTVSDIKHEIARACPGNPRVEGQRLISKGRILDDGERLESLWAAPDDARVVHLAVNPLSWSTSPPKVPAVDETASPALQAYDEILSREAEIDQPMNEIPTTPPPTLPQFQTLPFISHMHHRALRALSPSTPPAAPGADGSESARAFAKTALRAANYPWPGIFDAEFPGPSEGGVTYDFTLVGGKPYLENLTPYATPTPRQQHALNVLSYTFPLLTLDYSQLNATSTNHANIVNTVHNNAIPQPNLIQNLGAGAARVDANGRNVIAVRVNMRELLTPLVHLFIRTLILLYFFSPARKPVFGILLGAYMLYEAWGAVRGAIFDAGPLNGNDDRARQNERRRPAQAGNGAAPAPPPNGMPPAQNPGAAAAANVEAAIEHLAQAALEVESRWLETDAPDPGLAYRIIRFVFLLVLSVHPAFWNRRRAALRAREGRLRTEANAIEAAARQHAEGESSEGGAGDERARQARQQIIQRNERRPAWIREYIDRVRRGDWVDD</sequence>
<dbReference type="SMART" id="SM00213">
    <property type="entry name" value="UBQ"/>
    <property type="match status" value="1"/>
</dbReference>